<proteinExistence type="inferred from homology"/>
<dbReference type="Pfam" id="PF01119">
    <property type="entry name" value="DNA_mis_repair"/>
    <property type="match status" value="1"/>
</dbReference>
<comment type="caution">
    <text evidence="5">The sequence shown here is derived from an EMBL/GenBank/DDBJ whole genome shotgun (WGS) entry which is preliminary data.</text>
</comment>
<dbReference type="InterPro" id="IPR020568">
    <property type="entry name" value="Ribosomal_Su5_D2-typ_SF"/>
</dbReference>
<accession>A0A9P6H0U2</accession>
<dbReference type="PANTHER" id="PTHR10073">
    <property type="entry name" value="DNA MISMATCH REPAIR PROTEIN MLH, PMS, MUTL"/>
    <property type="match status" value="1"/>
</dbReference>
<dbReference type="PANTHER" id="PTHR10073:SF12">
    <property type="entry name" value="DNA MISMATCH REPAIR PROTEIN MLH1"/>
    <property type="match status" value="1"/>
</dbReference>
<dbReference type="InterPro" id="IPR013507">
    <property type="entry name" value="DNA_mismatch_S5_2-like"/>
</dbReference>
<comment type="similarity">
    <text evidence="1">Belongs to the DNA mismatch repair MutL/HexB family.</text>
</comment>
<organism evidence="5 6">
    <name type="scientific">Nosema granulosis</name>
    <dbReference type="NCBI Taxonomy" id="83296"/>
    <lineage>
        <taxon>Eukaryota</taxon>
        <taxon>Fungi</taxon>
        <taxon>Fungi incertae sedis</taxon>
        <taxon>Microsporidia</taxon>
        <taxon>Nosematidae</taxon>
        <taxon>Nosema</taxon>
    </lineage>
</organism>
<dbReference type="EMBL" id="SBJO01000005">
    <property type="protein sequence ID" value="KAF9764909.1"/>
    <property type="molecule type" value="Genomic_DNA"/>
</dbReference>
<dbReference type="Gene3D" id="3.30.230.10">
    <property type="match status" value="1"/>
</dbReference>
<dbReference type="InterPro" id="IPR002099">
    <property type="entry name" value="MutL/Mlh/PMS"/>
</dbReference>
<reference evidence="5 6" key="1">
    <citation type="journal article" date="2020" name="Genome Biol. Evol.">
        <title>Comparative genomics of strictly vertically transmitted, feminizing microsporidia endosymbionts of amphipod crustaceans.</title>
        <authorList>
            <person name="Cormier A."/>
            <person name="Chebbi M.A."/>
            <person name="Giraud I."/>
            <person name="Wattier R."/>
            <person name="Teixeira M."/>
            <person name="Gilbert C."/>
            <person name="Rigaud T."/>
            <person name="Cordaux R."/>
        </authorList>
    </citation>
    <scope>NUCLEOTIDE SEQUENCE [LARGE SCALE GENOMIC DNA]</scope>
    <source>
        <strain evidence="5 6">Ou3-Ou53</strain>
    </source>
</reference>
<dbReference type="Pfam" id="PF13589">
    <property type="entry name" value="HATPase_c_3"/>
    <property type="match status" value="1"/>
</dbReference>
<dbReference type="SUPFAM" id="SSF55874">
    <property type="entry name" value="ATPase domain of HSP90 chaperone/DNA topoisomerase II/histidine kinase"/>
    <property type="match status" value="1"/>
</dbReference>
<dbReference type="CDD" id="cd16926">
    <property type="entry name" value="HATPase_MutL-MLH-PMS-like"/>
    <property type="match status" value="1"/>
</dbReference>
<evidence type="ECO:0000313" key="5">
    <source>
        <dbReference type="EMBL" id="KAF9764909.1"/>
    </source>
</evidence>
<evidence type="ECO:0000313" key="6">
    <source>
        <dbReference type="Proteomes" id="UP000740883"/>
    </source>
</evidence>
<dbReference type="InterPro" id="IPR036890">
    <property type="entry name" value="HATPase_C_sf"/>
</dbReference>
<dbReference type="GO" id="GO:0006298">
    <property type="term" value="P:mismatch repair"/>
    <property type="evidence" value="ECO:0007669"/>
    <property type="project" value="InterPro"/>
</dbReference>
<dbReference type="GO" id="GO:0005524">
    <property type="term" value="F:ATP binding"/>
    <property type="evidence" value="ECO:0007669"/>
    <property type="project" value="InterPro"/>
</dbReference>
<evidence type="ECO:0000256" key="1">
    <source>
        <dbReference type="ARBA" id="ARBA00006082"/>
    </source>
</evidence>
<dbReference type="OrthoDB" id="10263226at2759"/>
<dbReference type="InterPro" id="IPR014721">
    <property type="entry name" value="Ribsml_uS5_D2-typ_fold_subgr"/>
</dbReference>
<dbReference type="GO" id="GO:0016887">
    <property type="term" value="F:ATP hydrolysis activity"/>
    <property type="evidence" value="ECO:0007669"/>
    <property type="project" value="InterPro"/>
</dbReference>
<dbReference type="Gene3D" id="3.30.565.10">
    <property type="entry name" value="Histidine kinase-like ATPase, C-terminal domain"/>
    <property type="match status" value="1"/>
</dbReference>
<sequence length="608" mass="70035">MKIQKLPDEVIKKICAGEVVTRPYNALKELLENSIDAKSTNIVVNISSNVLNITIEDNGCGIQKEDFKLLCERHCTSKLASEEGLLRISSYGFRGEALSSISQVSKITIKSKPFENELGNEGIYSNGKLVECKPISLRDGTVIVVKDIFYNNKIRELKYFKKINELNSMIDLVFFYAINNIEIRFALFVSGKEKFLTKYKAPCLCSCGKNIIHNDATFYNELLQIQSSQSPPSSHSPFHSEICMERKVEIIGNFYKINGKLSYFDSKFATIVFSRPNANFKKNISIIFVNGRLVENTSLKDTLSKIYLDILPKHRFPLIYVELRIPPGNIDVNIHPSKKEVMFNHEDIITEILGKVIEMQLKEYFVEEKENFIAQESIKRYKSPSFKQQAEDTKAYCEDTKVYCDPNTSTIYDTKATECKIRKEYCLLSLQKIRENYVEIDPEFLKNLVFVGVHDQQEFYVQHTQYLLSCDLKKFVGRAIKEFLVFNFGNFPQKSVRIPLELEVGYKEMLEEYFCIKISENEITQIPLVFGQCNGAQEDWVGFKIVGSNENEIFQSVFGSLTEIYSRNFVLNVSSFNLIKRAIKGTKETIETFKILSQLKELYNKFGR</sequence>
<protein>
    <submittedName>
        <fullName evidence="5">DNA mismatch repair protein Mlh1</fullName>
    </submittedName>
</protein>
<evidence type="ECO:0000256" key="3">
    <source>
        <dbReference type="ARBA" id="ARBA00023204"/>
    </source>
</evidence>
<dbReference type="GO" id="GO:0140664">
    <property type="term" value="F:ATP-dependent DNA damage sensor activity"/>
    <property type="evidence" value="ECO:0007669"/>
    <property type="project" value="InterPro"/>
</dbReference>
<name>A0A9P6H0U2_9MICR</name>
<dbReference type="FunFam" id="3.30.565.10:FF:000003">
    <property type="entry name" value="DNA mismatch repair endonuclease MutL"/>
    <property type="match status" value="1"/>
</dbReference>
<dbReference type="SMART" id="SM01340">
    <property type="entry name" value="DNA_mis_repair"/>
    <property type="match status" value="1"/>
</dbReference>
<keyword evidence="2" id="KW-0227">DNA damage</keyword>
<dbReference type="GO" id="GO:0032300">
    <property type="term" value="C:mismatch repair complex"/>
    <property type="evidence" value="ECO:0007669"/>
    <property type="project" value="InterPro"/>
</dbReference>
<dbReference type="PROSITE" id="PS00058">
    <property type="entry name" value="DNA_MISMATCH_REPAIR_1"/>
    <property type="match status" value="1"/>
</dbReference>
<dbReference type="AlphaFoldDB" id="A0A9P6H0U2"/>
<feature type="domain" description="DNA mismatch repair protein S5" evidence="4">
    <location>
        <begin position="242"/>
        <end position="362"/>
    </location>
</feature>
<dbReference type="InterPro" id="IPR038973">
    <property type="entry name" value="MutL/Mlh/Pms-like"/>
</dbReference>
<dbReference type="NCBIfam" id="TIGR00585">
    <property type="entry name" value="mutl"/>
    <property type="match status" value="1"/>
</dbReference>
<dbReference type="Proteomes" id="UP000740883">
    <property type="component" value="Unassembled WGS sequence"/>
</dbReference>
<dbReference type="GO" id="GO:0030983">
    <property type="term" value="F:mismatched DNA binding"/>
    <property type="evidence" value="ECO:0007669"/>
    <property type="project" value="InterPro"/>
</dbReference>
<keyword evidence="6" id="KW-1185">Reference proteome</keyword>
<evidence type="ECO:0000259" key="4">
    <source>
        <dbReference type="SMART" id="SM01340"/>
    </source>
</evidence>
<keyword evidence="3" id="KW-0234">DNA repair</keyword>
<dbReference type="InterPro" id="IPR014762">
    <property type="entry name" value="DNA_mismatch_repair_CS"/>
</dbReference>
<dbReference type="SUPFAM" id="SSF54211">
    <property type="entry name" value="Ribosomal protein S5 domain 2-like"/>
    <property type="match status" value="1"/>
</dbReference>
<evidence type="ECO:0000256" key="2">
    <source>
        <dbReference type="ARBA" id="ARBA00022763"/>
    </source>
</evidence>
<gene>
    <name evidence="5" type="primary">MLH1</name>
    <name evidence="5" type="ORF">NGRA_0171</name>
</gene>